<dbReference type="EMBL" id="JARQZJ010000122">
    <property type="protein sequence ID" value="KAK9889241.1"/>
    <property type="molecule type" value="Genomic_DNA"/>
</dbReference>
<evidence type="ECO:0000313" key="1">
    <source>
        <dbReference type="EMBL" id="KAK9889241.1"/>
    </source>
</evidence>
<organism evidence="1 2">
    <name type="scientific">Henosepilachna vigintioctopunctata</name>
    <dbReference type="NCBI Taxonomy" id="420089"/>
    <lineage>
        <taxon>Eukaryota</taxon>
        <taxon>Metazoa</taxon>
        <taxon>Ecdysozoa</taxon>
        <taxon>Arthropoda</taxon>
        <taxon>Hexapoda</taxon>
        <taxon>Insecta</taxon>
        <taxon>Pterygota</taxon>
        <taxon>Neoptera</taxon>
        <taxon>Endopterygota</taxon>
        <taxon>Coleoptera</taxon>
        <taxon>Polyphaga</taxon>
        <taxon>Cucujiformia</taxon>
        <taxon>Coccinelloidea</taxon>
        <taxon>Coccinellidae</taxon>
        <taxon>Epilachninae</taxon>
        <taxon>Epilachnini</taxon>
        <taxon>Henosepilachna</taxon>
    </lineage>
</organism>
<keyword evidence="2" id="KW-1185">Reference proteome</keyword>
<name>A0AAW1V0P6_9CUCU</name>
<sequence length="142" mass="15165">MGPCDQHRQAVAALEKWSTAECVAGLARVRFVVGQKEPGGELESGPGRRDAALEMSSQLYGGGGGDRQRACRLAVTMSTAGEDDCKQPVSPSGKGIVDGHCTPAKTDENKSGAFNNRNILVENEGRVSEFEINWPLMEIFAV</sequence>
<dbReference type="Proteomes" id="UP001431783">
    <property type="component" value="Unassembled WGS sequence"/>
</dbReference>
<reference evidence="1 2" key="1">
    <citation type="submission" date="2023-03" db="EMBL/GenBank/DDBJ databases">
        <title>Genome insight into feeding habits of ladybird beetles.</title>
        <authorList>
            <person name="Li H.-S."/>
            <person name="Huang Y.-H."/>
            <person name="Pang H."/>
        </authorList>
    </citation>
    <scope>NUCLEOTIDE SEQUENCE [LARGE SCALE GENOMIC DNA]</scope>
    <source>
        <strain evidence="1">SYSU_2023b</strain>
        <tissue evidence="1">Whole body</tissue>
    </source>
</reference>
<protein>
    <submittedName>
        <fullName evidence="1">Uncharacterized protein</fullName>
    </submittedName>
</protein>
<proteinExistence type="predicted"/>
<comment type="caution">
    <text evidence="1">The sequence shown here is derived from an EMBL/GenBank/DDBJ whole genome shotgun (WGS) entry which is preliminary data.</text>
</comment>
<evidence type="ECO:0000313" key="2">
    <source>
        <dbReference type="Proteomes" id="UP001431783"/>
    </source>
</evidence>
<accession>A0AAW1V0P6</accession>
<dbReference type="AlphaFoldDB" id="A0AAW1V0P6"/>
<gene>
    <name evidence="1" type="ORF">WA026_004516</name>
</gene>